<evidence type="ECO:0000313" key="12">
    <source>
        <dbReference type="Proteomes" id="UP000250140"/>
    </source>
</evidence>
<dbReference type="GO" id="GO:0005737">
    <property type="term" value="C:cytoplasm"/>
    <property type="evidence" value="ECO:0007669"/>
    <property type="project" value="TreeGrafter"/>
</dbReference>
<dbReference type="PANTHER" id="PTHR43442">
    <property type="entry name" value="GLUCONOKINASE-RELATED"/>
    <property type="match status" value="1"/>
</dbReference>
<comment type="similarity">
    <text evidence="2 9">Belongs to the gluconokinase GntK/GntV family.</text>
</comment>
<dbReference type="AlphaFoldDB" id="A0A8E2EY60"/>
<dbReference type="Pfam" id="PF13671">
    <property type="entry name" value="AAA_33"/>
    <property type="match status" value="1"/>
</dbReference>
<evidence type="ECO:0000256" key="9">
    <source>
        <dbReference type="RuleBase" id="RU363066"/>
    </source>
</evidence>
<keyword evidence="4 9" id="KW-0808">Transferase</keyword>
<evidence type="ECO:0000256" key="8">
    <source>
        <dbReference type="ARBA" id="ARBA00048090"/>
    </source>
</evidence>
<comment type="pathway">
    <text evidence="1 9">Carbohydrate acid metabolism; D-gluconate degradation.</text>
</comment>
<reference evidence="11 12" key="1">
    <citation type="journal article" date="2016" name="Nat. Commun.">
        <title>Ectomycorrhizal ecology is imprinted in the genome of the dominant symbiotic fungus Cenococcum geophilum.</title>
        <authorList>
            <consortium name="DOE Joint Genome Institute"/>
            <person name="Peter M."/>
            <person name="Kohler A."/>
            <person name="Ohm R.A."/>
            <person name="Kuo A."/>
            <person name="Krutzmann J."/>
            <person name="Morin E."/>
            <person name="Arend M."/>
            <person name="Barry K.W."/>
            <person name="Binder M."/>
            <person name="Choi C."/>
            <person name="Clum A."/>
            <person name="Copeland A."/>
            <person name="Grisel N."/>
            <person name="Haridas S."/>
            <person name="Kipfer T."/>
            <person name="LaButti K."/>
            <person name="Lindquist E."/>
            <person name="Lipzen A."/>
            <person name="Maire R."/>
            <person name="Meier B."/>
            <person name="Mihaltcheva S."/>
            <person name="Molinier V."/>
            <person name="Murat C."/>
            <person name="Poggeler S."/>
            <person name="Quandt C.A."/>
            <person name="Sperisen C."/>
            <person name="Tritt A."/>
            <person name="Tisserant E."/>
            <person name="Crous P.W."/>
            <person name="Henrissat B."/>
            <person name="Nehls U."/>
            <person name="Egli S."/>
            <person name="Spatafora J.W."/>
            <person name="Grigoriev I.V."/>
            <person name="Martin F.M."/>
        </authorList>
    </citation>
    <scope>NUCLEOTIDE SEQUENCE [LARGE SCALE GENOMIC DNA]</scope>
    <source>
        <strain evidence="11 12">CBS 207.34</strain>
    </source>
</reference>
<keyword evidence="6 9" id="KW-0418">Kinase</keyword>
<comment type="catalytic activity">
    <reaction evidence="8 9">
        <text>D-gluconate + ATP = 6-phospho-D-gluconate + ADP + H(+)</text>
        <dbReference type="Rhea" id="RHEA:19433"/>
        <dbReference type="ChEBI" id="CHEBI:15378"/>
        <dbReference type="ChEBI" id="CHEBI:18391"/>
        <dbReference type="ChEBI" id="CHEBI:30616"/>
        <dbReference type="ChEBI" id="CHEBI:58759"/>
        <dbReference type="ChEBI" id="CHEBI:456216"/>
        <dbReference type="EC" id="2.7.1.12"/>
    </reaction>
</comment>
<dbReference type="GO" id="GO:0046316">
    <property type="term" value="F:gluconokinase activity"/>
    <property type="evidence" value="ECO:0007669"/>
    <property type="project" value="UniProtKB-EC"/>
</dbReference>
<evidence type="ECO:0000256" key="5">
    <source>
        <dbReference type="ARBA" id="ARBA00022741"/>
    </source>
</evidence>
<dbReference type="EC" id="2.7.1.12" evidence="3 9"/>
<feature type="compositionally biased region" description="Polar residues" evidence="10">
    <location>
        <begin position="1"/>
        <end position="11"/>
    </location>
</feature>
<evidence type="ECO:0000256" key="4">
    <source>
        <dbReference type="ARBA" id="ARBA00022679"/>
    </source>
</evidence>
<dbReference type="NCBIfam" id="TIGR01313">
    <property type="entry name" value="therm_gnt_kin"/>
    <property type="match status" value="1"/>
</dbReference>
<evidence type="ECO:0000256" key="2">
    <source>
        <dbReference type="ARBA" id="ARBA00008420"/>
    </source>
</evidence>
<feature type="region of interest" description="Disordered" evidence="10">
    <location>
        <begin position="1"/>
        <end position="27"/>
    </location>
</feature>
<gene>
    <name evidence="11" type="ORF">AOQ84DRAFT_389760</name>
</gene>
<dbReference type="InterPro" id="IPR027417">
    <property type="entry name" value="P-loop_NTPase"/>
</dbReference>
<evidence type="ECO:0000256" key="1">
    <source>
        <dbReference type="ARBA" id="ARBA00004875"/>
    </source>
</evidence>
<evidence type="ECO:0000256" key="6">
    <source>
        <dbReference type="ARBA" id="ARBA00022777"/>
    </source>
</evidence>
<evidence type="ECO:0000256" key="10">
    <source>
        <dbReference type="SAM" id="MobiDB-lite"/>
    </source>
</evidence>
<sequence length="223" mass="24757">MLQTFDQSRQSPLLYGPATTMTPAPRPNTSIPKLNHHHIFIVTGPAGCGKSTVAKFLAEQFSLCYIEGDEYHPLANIEKMKAGDPLNDTDRWDWLIALREQALAALDQGAKGVVVTCSALKKKYRDVIRLAPLYDTDVVVHFIYLRASEATLLARVKARQGHYMKDSMVRSQINSLEEPDEKERDRLKDVHCIDVSGTMAEVQKLSMAVVNEVLAGDMAGNSS</sequence>
<dbReference type="GO" id="GO:0005975">
    <property type="term" value="P:carbohydrate metabolic process"/>
    <property type="evidence" value="ECO:0007669"/>
    <property type="project" value="InterPro"/>
</dbReference>
<keyword evidence="12" id="KW-1185">Reference proteome</keyword>
<dbReference type="SUPFAM" id="SSF52540">
    <property type="entry name" value="P-loop containing nucleoside triphosphate hydrolases"/>
    <property type="match status" value="1"/>
</dbReference>
<evidence type="ECO:0000256" key="7">
    <source>
        <dbReference type="ARBA" id="ARBA00022840"/>
    </source>
</evidence>
<dbReference type="OrthoDB" id="275177at2759"/>
<dbReference type="Proteomes" id="UP000250140">
    <property type="component" value="Unassembled WGS sequence"/>
</dbReference>
<accession>A0A8E2EY60</accession>
<proteinExistence type="inferred from homology"/>
<dbReference type="UniPathway" id="UPA00792"/>
<dbReference type="InterPro" id="IPR006001">
    <property type="entry name" value="Therm_gnt_kin"/>
</dbReference>
<organism evidence="11 12">
    <name type="scientific">Glonium stellatum</name>
    <dbReference type="NCBI Taxonomy" id="574774"/>
    <lineage>
        <taxon>Eukaryota</taxon>
        <taxon>Fungi</taxon>
        <taxon>Dikarya</taxon>
        <taxon>Ascomycota</taxon>
        <taxon>Pezizomycotina</taxon>
        <taxon>Dothideomycetes</taxon>
        <taxon>Pleosporomycetidae</taxon>
        <taxon>Gloniales</taxon>
        <taxon>Gloniaceae</taxon>
        <taxon>Glonium</taxon>
    </lineage>
</organism>
<keyword evidence="7 9" id="KW-0067">ATP-binding</keyword>
<dbReference type="EMBL" id="KV749931">
    <property type="protein sequence ID" value="OCL07036.1"/>
    <property type="molecule type" value="Genomic_DNA"/>
</dbReference>
<evidence type="ECO:0000256" key="3">
    <source>
        <dbReference type="ARBA" id="ARBA00012054"/>
    </source>
</evidence>
<name>A0A8E2EY60_9PEZI</name>
<dbReference type="CDD" id="cd02021">
    <property type="entry name" value="GntK"/>
    <property type="match status" value="1"/>
</dbReference>
<keyword evidence="5 9" id="KW-0547">Nucleotide-binding</keyword>
<evidence type="ECO:0000313" key="11">
    <source>
        <dbReference type="EMBL" id="OCL07036.1"/>
    </source>
</evidence>
<dbReference type="GO" id="GO:0005524">
    <property type="term" value="F:ATP binding"/>
    <property type="evidence" value="ECO:0007669"/>
    <property type="project" value="UniProtKB-KW"/>
</dbReference>
<protein>
    <recommendedName>
        <fullName evidence="3 9">Gluconokinase</fullName>
        <ecNumber evidence="3 9">2.7.1.12</ecNumber>
    </recommendedName>
</protein>
<dbReference type="PANTHER" id="PTHR43442:SF3">
    <property type="entry name" value="GLUCONOKINASE-RELATED"/>
    <property type="match status" value="1"/>
</dbReference>
<dbReference type="Gene3D" id="3.40.50.300">
    <property type="entry name" value="P-loop containing nucleotide triphosphate hydrolases"/>
    <property type="match status" value="1"/>
</dbReference>